<name>A0A0H4WLY1_9BACT</name>
<organism evidence="2 3">
    <name type="scientific">Pseudomyxococcus hansupus</name>
    <dbReference type="NCBI Taxonomy" id="1297742"/>
    <lineage>
        <taxon>Bacteria</taxon>
        <taxon>Pseudomonadati</taxon>
        <taxon>Myxococcota</taxon>
        <taxon>Myxococcia</taxon>
        <taxon>Myxococcales</taxon>
        <taxon>Cystobacterineae</taxon>
        <taxon>Myxococcaceae</taxon>
        <taxon>Pseudomyxococcus</taxon>
    </lineage>
</organism>
<gene>
    <name evidence="2" type="ORF">A176_000676</name>
</gene>
<dbReference type="STRING" id="1297742.A176_000676"/>
<keyword evidence="3" id="KW-1185">Reference proteome</keyword>
<feature type="transmembrane region" description="Helical" evidence="1">
    <location>
        <begin position="43"/>
        <end position="62"/>
    </location>
</feature>
<evidence type="ECO:0000313" key="3">
    <source>
        <dbReference type="Proteomes" id="UP000009026"/>
    </source>
</evidence>
<keyword evidence="1" id="KW-0812">Transmembrane</keyword>
<dbReference type="PATRIC" id="fig|1297742.4.peg.688"/>
<sequence>MAQKHEHGAARIGAAVTAAPAAAVLATLALMAVLPAARDARYLLAQLLALPAMVAATCFALLARSGTRAWVGSALVAAVSAAILVLS</sequence>
<dbReference type="Proteomes" id="UP000009026">
    <property type="component" value="Chromosome"/>
</dbReference>
<evidence type="ECO:0000313" key="2">
    <source>
        <dbReference type="EMBL" id="AKQ63764.1"/>
    </source>
</evidence>
<protein>
    <submittedName>
        <fullName evidence="2">Uncharacterized protein</fullName>
    </submittedName>
</protein>
<dbReference type="KEGG" id="mym:A176_000676"/>
<keyword evidence="1" id="KW-1133">Transmembrane helix</keyword>
<reference evidence="2 3" key="1">
    <citation type="journal article" date="2016" name="PLoS ONE">
        <title>Complete Genome Sequence and Comparative Genomics of a Novel Myxobacterium Myxococcus hansupus.</title>
        <authorList>
            <person name="Sharma G."/>
            <person name="Narwani T."/>
            <person name="Subramanian S."/>
        </authorList>
    </citation>
    <scope>NUCLEOTIDE SEQUENCE [LARGE SCALE GENOMIC DNA]</scope>
    <source>
        <strain evidence="3">mixupus</strain>
    </source>
</reference>
<feature type="transmembrane region" description="Helical" evidence="1">
    <location>
        <begin position="69"/>
        <end position="86"/>
    </location>
</feature>
<dbReference type="RefSeq" id="WP_002636791.1">
    <property type="nucleotide sequence ID" value="NZ_CP012109.1"/>
</dbReference>
<feature type="transmembrane region" description="Helical" evidence="1">
    <location>
        <begin position="12"/>
        <end position="37"/>
    </location>
</feature>
<proteinExistence type="predicted"/>
<evidence type="ECO:0000256" key="1">
    <source>
        <dbReference type="SAM" id="Phobius"/>
    </source>
</evidence>
<accession>A0A0H4WLY1</accession>
<keyword evidence="1" id="KW-0472">Membrane</keyword>
<dbReference type="EMBL" id="CP012109">
    <property type="protein sequence ID" value="AKQ63764.1"/>
    <property type="molecule type" value="Genomic_DNA"/>
</dbReference>
<dbReference type="AlphaFoldDB" id="A0A0H4WLY1"/>